<dbReference type="PROSITE" id="PS00584">
    <property type="entry name" value="PFKB_KINASES_2"/>
    <property type="match status" value="1"/>
</dbReference>
<dbReference type="OrthoDB" id="204058at2759"/>
<dbReference type="InterPro" id="IPR002173">
    <property type="entry name" value="Carboh/pur_kinase_PfkB_CS"/>
</dbReference>
<keyword evidence="1" id="KW-0808">Transferase</keyword>
<dbReference type="Proteomes" id="UP000000311">
    <property type="component" value="Unassembled WGS sequence"/>
</dbReference>
<dbReference type="SUPFAM" id="SSF53613">
    <property type="entry name" value="Ribokinase-like"/>
    <property type="match status" value="1"/>
</dbReference>
<dbReference type="Gene3D" id="3.40.1190.20">
    <property type="match status" value="1"/>
</dbReference>
<evidence type="ECO:0000313" key="4">
    <source>
        <dbReference type="EMBL" id="EFN68193.1"/>
    </source>
</evidence>
<dbReference type="Pfam" id="PF00294">
    <property type="entry name" value="PfkB"/>
    <property type="match status" value="1"/>
</dbReference>
<name>E2AEE1_CAMFO</name>
<accession>E2AEE1</accession>
<dbReference type="AlphaFoldDB" id="E2AEE1"/>
<protein>
    <submittedName>
        <fullName evidence="4">Ketohexokinase</fullName>
    </submittedName>
</protein>
<dbReference type="InParanoid" id="E2AEE1"/>
<evidence type="ECO:0000256" key="2">
    <source>
        <dbReference type="ARBA" id="ARBA00022777"/>
    </source>
</evidence>
<sequence length="387" mass="43580">MTSNPETGFRENEVIDDDFSPTKSDVSKILCVGRICLDIVQMCEQFPAEDSTQRSIDCRWQRGGNASNTCTVLSLLGQSCELLACLSADEHVNFMQDDLYKYKIDYSHCPIIKGIGCPISTIILSLNTGTRTIIYHNQNLPELTIKNFEQLNLAEYSWVHFEGRNIDEMLLMIKHIENYNKSLNGTHDCSKKCMPITISVELENPRSSLRLLNLLSYIDVVFIAKDFAKNQGFNNMKEVIHTIGQDAKLRGAIICAWAEEGAIARTPCGAIVQSSAFPPHKVIDTLGAGDTFNAAVLYYLNKSKVKFIYKCKEAVYANDNKLCDDSTISKQDIKQKNFDIKNLEYSRIKFIDEIVLQRAIKLACRIAGAKVGSRGYDCLDKIFNHIL</sequence>
<keyword evidence="5" id="KW-1185">Reference proteome</keyword>
<dbReference type="GO" id="GO:0004454">
    <property type="term" value="F:ketohexokinase activity"/>
    <property type="evidence" value="ECO:0007669"/>
    <property type="project" value="InterPro"/>
</dbReference>
<dbReference type="PANTHER" id="PTHR42774:SF3">
    <property type="entry name" value="KETOHEXOKINASE"/>
    <property type="match status" value="1"/>
</dbReference>
<dbReference type="FunCoup" id="E2AEE1">
    <property type="interactions" value="48"/>
</dbReference>
<dbReference type="STRING" id="104421.E2AEE1"/>
<dbReference type="InterPro" id="IPR034093">
    <property type="entry name" value="KHK"/>
</dbReference>
<evidence type="ECO:0000259" key="3">
    <source>
        <dbReference type="Pfam" id="PF00294"/>
    </source>
</evidence>
<evidence type="ECO:0000256" key="1">
    <source>
        <dbReference type="ARBA" id="ARBA00022679"/>
    </source>
</evidence>
<dbReference type="GO" id="GO:0006000">
    <property type="term" value="P:fructose metabolic process"/>
    <property type="evidence" value="ECO:0007669"/>
    <property type="project" value="InterPro"/>
</dbReference>
<dbReference type="OMA" id="MSGRLIM"/>
<dbReference type="EMBL" id="GL438828">
    <property type="protein sequence ID" value="EFN68193.1"/>
    <property type="molecule type" value="Genomic_DNA"/>
</dbReference>
<dbReference type="InterPro" id="IPR029056">
    <property type="entry name" value="Ribokinase-like"/>
</dbReference>
<dbReference type="CDD" id="cd01939">
    <property type="entry name" value="Ketohexokinase"/>
    <property type="match status" value="1"/>
</dbReference>
<dbReference type="InterPro" id="IPR052562">
    <property type="entry name" value="Ketohexokinase-related"/>
</dbReference>
<organism evidence="5">
    <name type="scientific">Camponotus floridanus</name>
    <name type="common">Florida carpenter ant</name>
    <dbReference type="NCBI Taxonomy" id="104421"/>
    <lineage>
        <taxon>Eukaryota</taxon>
        <taxon>Metazoa</taxon>
        <taxon>Ecdysozoa</taxon>
        <taxon>Arthropoda</taxon>
        <taxon>Hexapoda</taxon>
        <taxon>Insecta</taxon>
        <taxon>Pterygota</taxon>
        <taxon>Neoptera</taxon>
        <taxon>Endopterygota</taxon>
        <taxon>Hymenoptera</taxon>
        <taxon>Apocrita</taxon>
        <taxon>Aculeata</taxon>
        <taxon>Formicoidea</taxon>
        <taxon>Formicidae</taxon>
        <taxon>Formicinae</taxon>
        <taxon>Camponotus</taxon>
    </lineage>
</organism>
<dbReference type="PANTHER" id="PTHR42774">
    <property type="entry name" value="PHOSPHOTRANSFERASE SYSTEM TRANSPORT PROTEIN"/>
    <property type="match status" value="1"/>
</dbReference>
<feature type="domain" description="Carbohydrate kinase PfkB" evidence="3">
    <location>
        <begin position="28"/>
        <end position="302"/>
    </location>
</feature>
<proteinExistence type="predicted"/>
<gene>
    <name evidence="4" type="ORF">EAG_05085</name>
</gene>
<reference evidence="4 5" key="1">
    <citation type="journal article" date="2010" name="Science">
        <title>Genomic comparison of the ants Camponotus floridanus and Harpegnathos saltator.</title>
        <authorList>
            <person name="Bonasio R."/>
            <person name="Zhang G."/>
            <person name="Ye C."/>
            <person name="Mutti N.S."/>
            <person name="Fang X."/>
            <person name="Qin N."/>
            <person name="Donahue G."/>
            <person name="Yang P."/>
            <person name="Li Q."/>
            <person name="Li C."/>
            <person name="Zhang P."/>
            <person name="Huang Z."/>
            <person name="Berger S.L."/>
            <person name="Reinberg D."/>
            <person name="Wang J."/>
            <person name="Liebig J."/>
        </authorList>
    </citation>
    <scope>NUCLEOTIDE SEQUENCE [LARGE SCALE GENOMIC DNA]</scope>
    <source>
        <strain evidence="5">C129</strain>
    </source>
</reference>
<dbReference type="InterPro" id="IPR011611">
    <property type="entry name" value="PfkB_dom"/>
</dbReference>
<evidence type="ECO:0000313" key="5">
    <source>
        <dbReference type="Proteomes" id="UP000000311"/>
    </source>
</evidence>
<keyword evidence="2 4" id="KW-0418">Kinase</keyword>